<dbReference type="GO" id="GO:0030170">
    <property type="term" value="F:pyridoxal phosphate binding"/>
    <property type="evidence" value="ECO:0007669"/>
    <property type="project" value="InterPro"/>
</dbReference>
<evidence type="ECO:0000256" key="3">
    <source>
        <dbReference type="ARBA" id="ARBA00004953"/>
    </source>
</evidence>
<dbReference type="RefSeq" id="WP_101177179.1">
    <property type="nucleotide sequence ID" value="NZ_PISE01000021.1"/>
</dbReference>
<evidence type="ECO:0000259" key="10">
    <source>
        <dbReference type="Pfam" id="PF00155"/>
    </source>
</evidence>
<dbReference type="PANTHER" id="PTHR42885:SF1">
    <property type="entry name" value="THREONINE-PHOSPHATE DECARBOXYLASE"/>
    <property type="match status" value="1"/>
</dbReference>
<evidence type="ECO:0000256" key="8">
    <source>
        <dbReference type="ARBA" id="ARBA00029996"/>
    </source>
</evidence>
<dbReference type="InterPro" id="IPR004838">
    <property type="entry name" value="NHTrfase_class1_PyrdxlP-BS"/>
</dbReference>
<dbReference type="OrthoDB" id="9813612at2"/>
<dbReference type="PROSITE" id="PS00105">
    <property type="entry name" value="AA_TRANSFER_CLASS_1"/>
    <property type="match status" value="1"/>
</dbReference>
<sequence length="359" mass="41683">MNLPSHGANPHYLYEKIGLAMPKNIIDFSANINPLGPPGILKEHWNSFYEQMQVYPDPEGRILKRQIAENEKISEQEVLLGNGAAELLALVGRMLAGKKVLLIQPTFSEYEKICRANGCEIHYYIMNDLNWQLDLEKITEIIKHVDAVFLCNPNNPTGIYYKKEALLVLLKACVKHNCYFILDEAFYDFVPFYENMIPEQKNYPFLIIVRSMTKMFSIPGIRLGYMVANASVIKKMAELQPHWSLNSIALKTGELLLEEKAFVAETIQYVEKEKQVLVPFYAKMGFTITNSQSNFYLLKDPLYDKQHDFLHFLLKEGIVARHTYNYPGLDGRWLRFAIKNRQENERLQGVMTKWMKTQR</sequence>
<protein>
    <recommendedName>
        <fullName evidence="4">threonine-phosphate decarboxylase</fullName>
        <ecNumber evidence="4">4.1.1.81</ecNumber>
    </recommendedName>
    <alternativeName>
        <fullName evidence="8">L-threonine-O-3-phosphate decarboxylase</fullName>
    </alternativeName>
</protein>
<comment type="cofactor">
    <cofactor evidence="1">
        <name>pyridoxal 5'-phosphate</name>
        <dbReference type="ChEBI" id="CHEBI:597326"/>
    </cofactor>
</comment>
<keyword evidence="5" id="KW-0169">Cobalamin biosynthesis</keyword>
<evidence type="ECO:0000313" key="11">
    <source>
        <dbReference type="EMBL" id="PKG23670.1"/>
    </source>
</evidence>
<feature type="domain" description="Aminotransferase class I/classII large" evidence="10">
    <location>
        <begin position="24"/>
        <end position="347"/>
    </location>
</feature>
<dbReference type="UniPathway" id="UPA00148"/>
<evidence type="ECO:0000256" key="5">
    <source>
        <dbReference type="ARBA" id="ARBA00022573"/>
    </source>
</evidence>
<dbReference type="InterPro" id="IPR005860">
    <property type="entry name" value="CobD"/>
</dbReference>
<dbReference type="SUPFAM" id="SSF53383">
    <property type="entry name" value="PLP-dependent transferases"/>
    <property type="match status" value="1"/>
</dbReference>
<proteinExistence type="predicted"/>
<dbReference type="InterPro" id="IPR015422">
    <property type="entry name" value="PyrdxlP-dep_Trfase_small"/>
</dbReference>
<evidence type="ECO:0000256" key="2">
    <source>
        <dbReference type="ARBA" id="ARBA00003444"/>
    </source>
</evidence>
<dbReference type="InterPro" id="IPR004839">
    <property type="entry name" value="Aminotransferase_I/II_large"/>
</dbReference>
<dbReference type="InterPro" id="IPR015421">
    <property type="entry name" value="PyrdxlP-dep_Trfase_major"/>
</dbReference>
<dbReference type="Gene3D" id="3.90.1150.10">
    <property type="entry name" value="Aspartate Aminotransferase, domain 1"/>
    <property type="match status" value="1"/>
</dbReference>
<keyword evidence="12" id="KW-1185">Reference proteome</keyword>
<keyword evidence="6" id="KW-0663">Pyridoxal phosphate</keyword>
<accession>A0A2N0Z2E1</accession>
<name>A0A2N0Z2E1_9BACI</name>
<keyword evidence="7" id="KW-0456">Lyase</keyword>
<evidence type="ECO:0000256" key="9">
    <source>
        <dbReference type="ARBA" id="ARBA00048531"/>
    </source>
</evidence>
<dbReference type="InterPro" id="IPR015424">
    <property type="entry name" value="PyrdxlP-dep_Trfase"/>
</dbReference>
<dbReference type="PANTHER" id="PTHR42885">
    <property type="entry name" value="HISTIDINOL-PHOSPHATE AMINOTRANSFERASE-RELATED"/>
    <property type="match status" value="1"/>
</dbReference>
<dbReference type="EMBL" id="PISE01000021">
    <property type="protein sequence ID" value="PKG23670.1"/>
    <property type="molecule type" value="Genomic_DNA"/>
</dbReference>
<evidence type="ECO:0000313" key="12">
    <source>
        <dbReference type="Proteomes" id="UP000233375"/>
    </source>
</evidence>
<dbReference type="Gene3D" id="3.40.640.10">
    <property type="entry name" value="Type I PLP-dependent aspartate aminotransferase-like (Major domain)"/>
    <property type="match status" value="1"/>
</dbReference>
<evidence type="ECO:0000256" key="1">
    <source>
        <dbReference type="ARBA" id="ARBA00001933"/>
    </source>
</evidence>
<comment type="pathway">
    <text evidence="3">Cofactor biosynthesis; adenosylcobalamin biosynthesis.</text>
</comment>
<comment type="catalytic activity">
    <reaction evidence="9">
        <text>O-phospho-L-threonine + H(+) = (R)-1-aminopropan-2-yl phosphate + CO2</text>
        <dbReference type="Rhea" id="RHEA:11492"/>
        <dbReference type="ChEBI" id="CHEBI:15378"/>
        <dbReference type="ChEBI" id="CHEBI:16526"/>
        <dbReference type="ChEBI" id="CHEBI:58563"/>
        <dbReference type="ChEBI" id="CHEBI:58675"/>
        <dbReference type="EC" id="4.1.1.81"/>
    </reaction>
</comment>
<dbReference type="AlphaFoldDB" id="A0A2N0Z2E1"/>
<evidence type="ECO:0000256" key="4">
    <source>
        <dbReference type="ARBA" id="ARBA00012285"/>
    </source>
</evidence>
<reference evidence="11 12" key="1">
    <citation type="journal article" date="2003" name="Int. J. Syst. Evol. Microbiol.">
        <title>Bacillus nealsonii sp. nov., isolated from a spacecraft-assembly facility, whose spores are gamma-radiation resistant.</title>
        <authorList>
            <person name="Venkateswaran K."/>
            <person name="Kempf M."/>
            <person name="Chen F."/>
            <person name="Satomi M."/>
            <person name="Nicholson W."/>
            <person name="Kern R."/>
        </authorList>
    </citation>
    <scope>NUCLEOTIDE SEQUENCE [LARGE SCALE GENOMIC DNA]</scope>
    <source>
        <strain evidence="11 12">FO-92</strain>
    </source>
</reference>
<comment type="caution">
    <text evidence="11">The sequence shown here is derived from an EMBL/GenBank/DDBJ whole genome shotgun (WGS) entry which is preliminary data.</text>
</comment>
<gene>
    <name evidence="11" type="ORF">CWS01_10630</name>
</gene>
<dbReference type="EC" id="4.1.1.81" evidence="4"/>
<dbReference type="Proteomes" id="UP000233375">
    <property type="component" value="Unassembled WGS sequence"/>
</dbReference>
<comment type="function">
    <text evidence="2">Decarboxylates L-threonine-O-3-phosphate to yield (R)-1-amino-2-propanol O-2-phosphate, the precursor for the linkage between the nucleotide loop and the corrin ring in cobalamin.</text>
</comment>
<dbReference type="NCBIfam" id="TIGR01140">
    <property type="entry name" value="L_thr_O3P_dcar"/>
    <property type="match status" value="1"/>
</dbReference>
<dbReference type="GO" id="GO:0009236">
    <property type="term" value="P:cobalamin biosynthetic process"/>
    <property type="evidence" value="ECO:0007669"/>
    <property type="project" value="UniProtKB-UniPathway"/>
</dbReference>
<evidence type="ECO:0000256" key="7">
    <source>
        <dbReference type="ARBA" id="ARBA00023239"/>
    </source>
</evidence>
<dbReference type="CDD" id="cd00609">
    <property type="entry name" value="AAT_like"/>
    <property type="match status" value="1"/>
</dbReference>
<organism evidence="11 12">
    <name type="scientific">Niallia nealsonii</name>
    <dbReference type="NCBI Taxonomy" id="115979"/>
    <lineage>
        <taxon>Bacteria</taxon>
        <taxon>Bacillati</taxon>
        <taxon>Bacillota</taxon>
        <taxon>Bacilli</taxon>
        <taxon>Bacillales</taxon>
        <taxon>Bacillaceae</taxon>
        <taxon>Niallia</taxon>
    </lineage>
</organism>
<dbReference type="Pfam" id="PF00155">
    <property type="entry name" value="Aminotran_1_2"/>
    <property type="match status" value="1"/>
</dbReference>
<evidence type="ECO:0000256" key="6">
    <source>
        <dbReference type="ARBA" id="ARBA00022898"/>
    </source>
</evidence>
<dbReference type="GO" id="GO:0048472">
    <property type="term" value="F:threonine-phosphate decarboxylase activity"/>
    <property type="evidence" value="ECO:0007669"/>
    <property type="project" value="UniProtKB-EC"/>
</dbReference>